<keyword evidence="7" id="KW-0436">Ligase</keyword>
<feature type="transmembrane region" description="Helical" evidence="5">
    <location>
        <begin position="152"/>
        <end position="174"/>
    </location>
</feature>
<gene>
    <name evidence="7" type="ORF">RPMA_06680</name>
</gene>
<feature type="transmembrane region" description="Helical" evidence="5">
    <location>
        <begin position="127"/>
        <end position="145"/>
    </location>
</feature>
<protein>
    <submittedName>
        <fullName evidence="7">O-antigen ligase family protein</fullName>
    </submittedName>
</protein>
<evidence type="ECO:0000256" key="2">
    <source>
        <dbReference type="ARBA" id="ARBA00022692"/>
    </source>
</evidence>
<feature type="transmembrane region" description="Helical" evidence="5">
    <location>
        <begin position="246"/>
        <end position="265"/>
    </location>
</feature>
<feature type="transmembrane region" description="Helical" evidence="5">
    <location>
        <begin position="277"/>
        <end position="300"/>
    </location>
</feature>
<organism evidence="7 8">
    <name type="scientific">Tardiphaga alba</name>
    <dbReference type="NCBI Taxonomy" id="340268"/>
    <lineage>
        <taxon>Bacteria</taxon>
        <taxon>Pseudomonadati</taxon>
        <taxon>Pseudomonadota</taxon>
        <taxon>Alphaproteobacteria</taxon>
        <taxon>Hyphomicrobiales</taxon>
        <taxon>Nitrobacteraceae</taxon>
        <taxon>Tardiphaga</taxon>
    </lineage>
</organism>
<sequence length="461" mass="49624">MASSGHHPPFDHTDGLRMQAPALSAPINNAGLIAFIRCCIVIGSLLLIWLTFEPFANLQNTSLTEIATGQLATTYITFGSLALLAVALCASDSLPALRSLGTPVNIAFVAWMLINIVASHLPGLSLQRFTLTASVTALAFMIPLLPSSRAQLNLCLAISAGLLLAICYLGLLLIPDYAIHSIRDAVEANLDGDWRGAFSHKNIAAPVMAILIYLGLYLIRTELTVAGILITAAAVIFMLNSGGKSSTGFCVAILLLVQIVSRVRGFAMKCAICFAPLLLMNVLAVGSAISPALAGIVATLPIDTTFTGRTGIWEFALTGFFGRPIFGYGYGAFWNNPANQTTIGSAFEWATDASHSHNGYLELALSIGFPGLMLALAALLYMPLRDYQRIQDGDQNQPLAHFLLTVWLFGIYLSTMETFLLDKQNPIWFLFVIAVAGLHYLSRFRLKPDARDDRIAAQTSA</sequence>
<dbReference type="PANTHER" id="PTHR37422:SF21">
    <property type="entry name" value="EXOQ-LIKE PROTEIN"/>
    <property type="match status" value="1"/>
</dbReference>
<feature type="transmembrane region" description="Helical" evidence="5">
    <location>
        <begin position="102"/>
        <end position="121"/>
    </location>
</feature>
<reference evidence="7 8" key="1">
    <citation type="submission" date="2019-02" db="EMBL/GenBank/DDBJ databases">
        <title>Emended description of the genus Rhodopseudomonas and description of Rhodopseudomonas albus sp. nov., a non-phototrophic, heavy-metal-tolerant bacterium isolated from garden soil.</title>
        <authorList>
            <person name="Bao Z."/>
            <person name="Cao W.W."/>
            <person name="Sato Y."/>
            <person name="Nishizawa T."/>
            <person name="Zhao J."/>
            <person name="Guo Y."/>
            <person name="Ohta H."/>
        </authorList>
    </citation>
    <scope>NUCLEOTIDE SEQUENCE [LARGE SCALE GENOMIC DNA]</scope>
    <source>
        <strain evidence="7 8">SK50-23</strain>
    </source>
</reference>
<dbReference type="InterPro" id="IPR007016">
    <property type="entry name" value="O-antigen_ligase-rel_domated"/>
</dbReference>
<feature type="domain" description="O-antigen ligase-related" evidence="6">
    <location>
        <begin position="229"/>
        <end position="375"/>
    </location>
</feature>
<dbReference type="Pfam" id="PF04932">
    <property type="entry name" value="Wzy_C"/>
    <property type="match status" value="1"/>
</dbReference>
<feature type="transmembrane region" description="Helical" evidence="5">
    <location>
        <begin position="27"/>
        <end position="52"/>
    </location>
</feature>
<name>A0ABX8A560_9BRAD</name>
<keyword evidence="2 5" id="KW-0812">Transmembrane</keyword>
<feature type="transmembrane region" description="Helical" evidence="5">
    <location>
        <begin position="427"/>
        <end position="444"/>
    </location>
</feature>
<keyword evidence="4 5" id="KW-0472">Membrane</keyword>
<dbReference type="Proteomes" id="UP000682843">
    <property type="component" value="Chromosome"/>
</dbReference>
<dbReference type="PANTHER" id="PTHR37422">
    <property type="entry name" value="TEICHURONIC ACID BIOSYNTHESIS PROTEIN TUAE"/>
    <property type="match status" value="1"/>
</dbReference>
<evidence type="ECO:0000256" key="1">
    <source>
        <dbReference type="ARBA" id="ARBA00004141"/>
    </source>
</evidence>
<feature type="transmembrane region" description="Helical" evidence="5">
    <location>
        <begin position="402"/>
        <end position="421"/>
    </location>
</feature>
<feature type="transmembrane region" description="Helical" evidence="5">
    <location>
        <begin position="223"/>
        <end position="240"/>
    </location>
</feature>
<evidence type="ECO:0000313" key="7">
    <source>
        <dbReference type="EMBL" id="QUS38552.1"/>
    </source>
</evidence>
<evidence type="ECO:0000256" key="3">
    <source>
        <dbReference type="ARBA" id="ARBA00022989"/>
    </source>
</evidence>
<feature type="transmembrane region" description="Helical" evidence="5">
    <location>
        <begin position="363"/>
        <end position="381"/>
    </location>
</feature>
<dbReference type="EMBL" id="CP036498">
    <property type="protein sequence ID" value="QUS38552.1"/>
    <property type="molecule type" value="Genomic_DNA"/>
</dbReference>
<evidence type="ECO:0000313" key="8">
    <source>
        <dbReference type="Proteomes" id="UP000682843"/>
    </source>
</evidence>
<evidence type="ECO:0000259" key="6">
    <source>
        <dbReference type="Pfam" id="PF04932"/>
    </source>
</evidence>
<evidence type="ECO:0000256" key="5">
    <source>
        <dbReference type="SAM" id="Phobius"/>
    </source>
</evidence>
<dbReference type="GO" id="GO:0016874">
    <property type="term" value="F:ligase activity"/>
    <property type="evidence" value="ECO:0007669"/>
    <property type="project" value="UniProtKB-KW"/>
</dbReference>
<accession>A0ABX8A560</accession>
<feature type="transmembrane region" description="Helical" evidence="5">
    <location>
        <begin position="72"/>
        <end position="90"/>
    </location>
</feature>
<comment type="subcellular location">
    <subcellularLocation>
        <location evidence="1">Membrane</location>
        <topology evidence="1">Multi-pass membrane protein</topology>
    </subcellularLocation>
</comment>
<keyword evidence="3 5" id="KW-1133">Transmembrane helix</keyword>
<keyword evidence="8" id="KW-1185">Reference proteome</keyword>
<evidence type="ECO:0000256" key="4">
    <source>
        <dbReference type="ARBA" id="ARBA00023136"/>
    </source>
</evidence>
<proteinExistence type="predicted"/>
<dbReference type="InterPro" id="IPR051533">
    <property type="entry name" value="WaaL-like"/>
</dbReference>